<keyword evidence="6" id="KW-0418">Kinase</keyword>
<evidence type="ECO:0000313" key="7">
    <source>
        <dbReference type="EnsemblPlants" id="AET04662"/>
    </source>
</evidence>
<dbReference type="eggNOG" id="ENOG502QUMP">
    <property type="taxonomic scope" value="Eukaryota"/>
</dbReference>
<dbReference type="PaxDb" id="3880-AET04662"/>
<dbReference type="SUPFAM" id="SSF56112">
    <property type="entry name" value="Protein kinase-like (PK-like)"/>
    <property type="match status" value="1"/>
</dbReference>
<dbReference type="Proteomes" id="UP000002051">
    <property type="component" value="Chromosome 8"/>
</dbReference>
<evidence type="ECO:0000256" key="5">
    <source>
        <dbReference type="PROSITE-ProRule" id="PRU10141"/>
    </source>
</evidence>
<feature type="binding site" evidence="5">
    <location>
        <position position="206"/>
    </location>
    <ligand>
        <name>ATP</name>
        <dbReference type="ChEBI" id="CHEBI:30616"/>
    </ligand>
</feature>
<dbReference type="EMBL" id="CM001224">
    <property type="protein sequence ID" value="AET04662.1"/>
    <property type="molecule type" value="Genomic_DNA"/>
</dbReference>
<dbReference type="PANTHER" id="PTHR48053">
    <property type="entry name" value="LEUCINE RICH REPEAT FAMILY PROTEIN, EXPRESSED"/>
    <property type="match status" value="1"/>
</dbReference>
<name>G7LCA3_MEDTR</name>
<dbReference type="HOGENOM" id="CLU_1268587_0_0_1"/>
<keyword evidence="5" id="KW-0547">Nucleotide-binding</keyword>
<keyword evidence="8" id="KW-1185">Reference proteome</keyword>
<dbReference type="InterPro" id="IPR001611">
    <property type="entry name" value="Leu-rich_rpt"/>
</dbReference>
<keyword evidence="6" id="KW-0808">Transferase</keyword>
<reference evidence="6 8" key="1">
    <citation type="journal article" date="2011" name="Nature">
        <title>The Medicago genome provides insight into the evolution of rhizobial symbioses.</title>
        <authorList>
            <person name="Young N.D."/>
            <person name="Debelle F."/>
            <person name="Oldroyd G.E."/>
            <person name="Geurts R."/>
            <person name="Cannon S.B."/>
            <person name="Udvardi M.K."/>
            <person name="Benedito V.A."/>
            <person name="Mayer K.F."/>
            <person name="Gouzy J."/>
            <person name="Schoof H."/>
            <person name="Van de Peer Y."/>
            <person name="Proost S."/>
            <person name="Cook D.R."/>
            <person name="Meyers B.C."/>
            <person name="Spannagl M."/>
            <person name="Cheung F."/>
            <person name="De Mita S."/>
            <person name="Krishnakumar V."/>
            <person name="Gundlach H."/>
            <person name="Zhou S."/>
            <person name="Mudge J."/>
            <person name="Bharti A.K."/>
            <person name="Murray J.D."/>
            <person name="Naoumkina M.A."/>
            <person name="Rosen B."/>
            <person name="Silverstein K.A."/>
            <person name="Tang H."/>
            <person name="Rombauts S."/>
            <person name="Zhao P.X."/>
            <person name="Zhou P."/>
            <person name="Barbe V."/>
            <person name="Bardou P."/>
            <person name="Bechner M."/>
            <person name="Bellec A."/>
            <person name="Berger A."/>
            <person name="Berges H."/>
            <person name="Bidwell S."/>
            <person name="Bisseling T."/>
            <person name="Choisne N."/>
            <person name="Couloux A."/>
            <person name="Denny R."/>
            <person name="Deshpande S."/>
            <person name="Dai X."/>
            <person name="Doyle J.J."/>
            <person name="Dudez A.M."/>
            <person name="Farmer A.D."/>
            <person name="Fouteau S."/>
            <person name="Franken C."/>
            <person name="Gibelin C."/>
            <person name="Gish J."/>
            <person name="Goldstein S."/>
            <person name="Gonzalez A.J."/>
            <person name="Green P.J."/>
            <person name="Hallab A."/>
            <person name="Hartog M."/>
            <person name="Hua A."/>
            <person name="Humphray S.J."/>
            <person name="Jeong D.H."/>
            <person name="Jing Y."/>
            <person name="Jocker A."/>
            <person name="Kenton S.M."/>
            <person name="Kim D.J."/>
            <person name="Klee K."/>
            <person name="Lai H."/>
            <person name="Lang C."/>
            <person name="Lin S."/>
            <person name="Macmil S.L."/>
            <person name="Magdelenat G."/>
            <person name="Matthews L."/>
            <person name="McCorrison J."/>
            <person name="Monaghan E.L."/>
            <person name="Mun J.H."/>
            <person name="Najar F.Z."/>
            <person name="Nicholson C."/>
            <person name="Noirot C."/>
            <person name="O'Bleness M."/>
            <person name="Paule C.R."/>
            <person name="Poulain J."/>
            <person name="Prion F."/>
            <person name="Qin B."/>
            <person name="Qu C."/>
            <person name="Retzel E.F."/>
            <person name="Riddle C."/>
            <person name="Sallet E."/>
            <person name="Samain S."/>
            <person name="Samson N."/>
            <person name="Sanders I."/>
            <person name="Saurat O."/>
            <person name="Scarpelli C."/>
            <person name="Schiex T."/>
            <person name="Segurens B."/>
            <person name="Severin A.J."/>
            <person name="Sherrier D.J."/>
            <person name="Shi R."/>
            <person name="Sims S."/>
            <person name="Singer S.R."/>
            <person name="Sinharoy S."/>
            <person name="Sterck L."/>
            <person name="Viollet A."/>
            <person name="Wang B.B."/>
            <person name="Wang K."/>
            <person name="Wang M."/>
            <person name="Wang X."/>
            <person name="Warfsmann J."/>
            <person name="Weissenbach J."/>
            <person name="White D.D."/>
            <person name="White J.D."/>
            <person name="Wiley G.B."/>
            <person name="Wincker P."/>
            <person name="Xing Y."/>
            <person name="Yang L."/>
            <person name="Yao Z."/>
            <person name="Ying F."/>
            <person name="Zhai J."/>
            <person name="Zhou L."/>
            <person name="Zuber A."/>
            <person name="Denarie J."/>
            <person name="Dixon R.A."/>
            <person name="May G.D."/>
            <person name="Schwartz D.C."/>
            <person name="Rogers J."/>
            <person name="Quetier F."/>
            <person name="Town C.D."/>
            <person name="Roe B.A."/>
        </authorList>
    </citation>
    <scope>NUCLEOTIDE SEQUENCE [LARGE SCALE GENOMIC DNA]</scope>
    <source>
        <strain evidence="6">A17</strain>
        <strain evidence="7 8">cv. Jemalong A17</strain>
    </source>
</reference>
<keyword evidence="3" id="KW-0732">Signal</keyword>
<keyword evidence="4" id="KW-0675">Receptor</keyword>
<dbReference type="AlphaFoldDB" id="G7LCA3"/>
<evidence type="ECO:0000256" key="1">
    <source>
        <dbReference type="ARBA" id="ARBA00004236"/>
    </source>
</evidence>
<evidence type="ECO:0000256" key="4">
    <source>
        <dbReference type="ARBA" id="ARBA00023170"/>
    </source>
</evidence>
<dbReference type="PROSITE" id="PS00107">
    <property type="entry name" value="PROTEIN_KINASE_ATP"/>
    <property type="match status" value="1"/>
</dbReference>
<reference evidence="6 8" key="2">
    <citation type="journal article" date="2014" name="BMC Genomics">
        <title>An improved genome release (version Mt4.0) for the model legume Medicago truncatula.</title>
        <authorList>
            <person name="Tang H."/>
            <person name="Krishnakumar V."/>
            <person name="Bidwell S."/>
            <person name="Rosen B."/>
            <person name="Chan A."/>
            <person name="Zhou S."/>
            <person name="Gentzbittel L."/>
            <person name="Childs K.L."/>
            <person name="Yandell M."/>
            <person name="Gundlach H."/>
            <person name="Mayer K.F."/>
            <person name="Schwartz D.C."/>
            <person name="Town C.D."/>
        </authorList>
    </citation>
    <scope>GENOME REANNOTATION</scope>
    <source>
        <strain evidence="7 8">cv. Jemalong A17</strain>
    </source>
</reference>
<reference evidence="7" key="3">
    <citation type="submission" date="2015-04" db="UniProtKB">
        <authorList>
            <consortium name="EnsemblPlants"/>
        </authorList>
    </citation>
    <scope>IDENTIFICATION</scope>
    <source>
        <strain evidence="7">cv. Jemalong A17</strain>
    </source>
</reference>
<dbReference type="Gene3D" id="3.80.10.10">
    <property type="entry name" value="Ribonuclease Inhibitor"/>
    <property type="match status" value="1"/>
</dbReference>
<dbReference type="GO" id="GO:0005886">
    <property type="term" value="C:plasma membrane"/>
    <property type="evidence" value="ECO:0007669"/>
    <property type="project" value="UniProtKB-SubCell"/>
</dbReference>
<organism evidence="6 8">
    <name type="scientific">Medicago truncatula</name>
    <name type="common">Barrel medic</name>
    <name type="synonym">Medicago tribuloides</name>
    <dbReference type="NCBI Taxonomy" id="3880"/>
    <lineage>
        <taxon>Eukaryota</taxon>
        <taxon>Viridiplantae</taxon>
        <taxon>Streptophyta</taxon>
        <taxon>Embryophyta</taxon>
        <taxon>Tracheophyta</taxon>
        <taxon>Spermatophyta</taxon>
        <taxon>Magnoliopsida</taxon>
        <taxon>eudicotyledons</taxon>
        <taxon>Gunneridae</taxon>
        <taxon>Pentapetalae</taxon>
        <taxon>rosids</taxon>
        <taxon>fabids</taxon>
        <taxon>Fabales</taxon>
        <taxon>Fabaceae</taxon>
        <taxon>Papilionoideae</taxon>
        <taxon>50 kb inversion clade</taxon>
        <taxon>NPAAA clade</taxon>
        <taxon>Hologalegina</taxon>
        <taxon>IRL clade</taxon>
        <taxon>Trifolieae</taxon>
        <taxon>Medicago</taxon>
    </lineage>
</organism>
<proteinExistence type="predicted"/>
<dbReference type="InterPro" id="IPR051716">
    <property type="entry name" value="Plant_RL_S/T_kinase"/>
</dbReference>
<evidence type="ECO:0000313" key="8">
    <source>
        <dbReference type="Proteomes" id="UP000002051"/>
    </source>
</evidence>
<dbReference type="SUPFAM" id="SSF52058">
    <property type="entry name" value="L domain-like"/>
    <property type="match status" value="1"/>
</dbReference>
<comment type="subcellular location">
    <subcellularLocation>
        <location evidence="1">Cell membrane</location>
    </subcellularLocation>
    <subcellularLocation>
        <location evidence="2">Membrane</location>
        <topology evidence="2">Single-pass type I membrane protein</topology>
    </subcellularLocation>
</comment>
<keyword evidence="5" id="KW-0067">ATP-binding</keyword>
<dbReference type="InterPro" id="IPR017441">
    <property type="entry name" value="Protein_kinase_ATP_BS"/>
</dbReference>
<accession>G7LCA3</accession>
<dbReference type="PANTHER" id="PTHR48053:SF64">
    <property type="entry name" value="LRR RECEPTOR-LIKE SERINE_THREONINE-PROTEIN KINASE RGI5"/>
    <property type="match status" value="1"/>
</dbReference>
<dbReference type="GO" id="GO:0005524">
    <property type="term" value="F:ATP binding"/>
    <property type="evidence" value="ECO:0007669"/>
    <property type="project" value="UniProtKB-UniRule"/>
</dbReference>
<dbReference type="GO" id="GO:0016301">
    <property type="term" value="F:kinase activity"/>
    <property type="evidence" value="ECO:0007669"/>
    <property type="project" value="UniProtKB-KW"/>
</dbReference>
<dbReference type="EnsemblPlants" id="AET04662">
    <property type="protein sequence ID" value="AET04662"/>
    <property type="gene ID" value="MTR_8g092730"/>
</dbReference>
<evidence type="ECO:0000256" key="2">
    <source>
        <dbReference type="ARBA" id="ARBA00004479"/>
    </source>
</evidence>
<dbReference type="InterPro" id="IPR032675">
    <property type="entry name" value="LRR_dom_sf"/>
</dbReference>
<gene>
    <name evidence="6" type="ordered locus">MTR_8g092730</name>
</gene>
<dbReference type="Pfam" id="PF00560">
    <property type="entry name" value="LRR_1"/>
    <property type="match status" value="1"/>
</dbReference>
<evidence type="ECO:0000256" key="3">
    <source>
        <dbReference type="ARBA" id="ARBA00022729"/>
    </source>
</evidence>
<dbReference type="InterPro" id="IPR011009">
    <property type="entry name" value="Kinase-like_dom_sf"/>
</dbReference>
<protein>
    <submittedName>
        <fullName evidence="6">LRR kinase family protein, putative</fullName>
    </submittedName>
</protein>
<sequence>MGTHSKKQNPLLIKSLRVIHTYNSTISPTLYCFKKRGKHICKNSLTCEIPWSIGNLNYLNKNLQKLTLLDLSYNSLFGFTPLAIGHSTCLTVSLNLSSNAFTEEIRYYSISSHVTSLNIFYNNLSGPIPVTRFFKSLTSSSYLQNLHLCQTITPLMLISGPASRKLNFSINNDILDCLKDKNMIGKGCFGVVYKAEMSHGELLAMKSQMISFCKFFNQ</sequence>
<evidence type="ECO:0000313" key="6">
    <source>
        <dbReference type="EMBL" id="AET04662.1"/>
    </source>
</evidence>